<dbReference type="AlphaFoldDB" id="A0A9X1LJP3"/>
<organism evidence="2 3">
    <name type="scientific">Christiangramia sediminis</name>
    <dbReference type="NCBI Taxonomy" id="2881336"/>
    <lineage>
        <taxon>Bacteria</taxon>
        <taxon>Pseudomonadati</taxon>
        <taxon>Bacteroidota</taxon>
        <taxon>Flavobacteriia</taxon>
        <taxon>Flavobacteriales</taxon>
        <taxon>Flavobacteriaceae</taxon>
        <taxon>Christiangramia</taxon>
    </lineage>
</organism>
<dbReference type="EMBL" id="JAJBZG010000005">
    <property type="protein sequence ID" value="MCB7481631.1"/>
    <property type="molecule type" value="Genomic_DNA"/>
</dbReference>
<dbReference type="RefSeq" id="WP_229340774.1">
    <property type="nucleotide sequence ID" value="NZ_JAJBZG010000005.1"/>
</dbReference>
<protein>
    <submittedName>
        <fullName evidence="2">Uncharacterized protein</fullName>
    </submittedName>
</protein>
<keyword evidence="1" id="KW-0472">Membrane</keyword>
<dbReference type="Proteomes" id="UP001139414">
    <property type="component" value="Unassembled WGS sequence"/>
</dbReference>
<proteinExistence type="predicted"/>
<accession>A0A9X1LJP3</accession>
<reference evidence="2" key="1">
    <citation type="submission" date="2021-10" db="EMBL/GenBank/DDBJ databases">
        <title>Gramella sp. ASW11-100T, isolated from marine sediment.</title>
        <authorList>
            <person name="Xia C."/>
        </authorList>
    </citation>
    <scope>NUCLEOTIDE SEQUENCE</scope>
    <source>
        <strain evidence="2">ASW11-100</strain>
    </source>
</reference>
<evidence type="ECO:0000256" key="1">
    <source>
        <dbReference type="SAM" id="Phobius"/>
    </source>
</evidence>
<feature type="transmembrane region" description="Helical" evidence="1">
    <location>
        <begin position="103"/>
        <end position="121"/>
    </location>
</feature>
<keyword evidence="1" id="KW-1133">Transmembrane helix</keyword>
<keyword evidence="1" id="KW-0812">Transmembrane</keyword>
<comment type="caution">
    <text evidence="2">The sequence shown here is derived from an EMBL/GenBank/DDBJ whole genome shotgun (WGS) entry which is preliminary data.</text>
</comment>
<evidence type="ECO:0000313" key="3">
    <source>
        <dbReference type="Proteomes" id="UP001139414"/>
    </source>
</evidence>
<name>A0A9X1LJP3_9FLAO</name>
<sequence length="216" mass="25295">MTHQIINAAFKKAESETEKDSINANAEFLSEYIFEKFRYSISTKSLTRYYKGESSPNQKVKDYLAQYLGYESYDIYIQWNSTSNQMDELEEKKKIHLFSNKKLIVALSFLMVVATSSYLGYISGKEECMIWNNDHYIKTECSGRSEEQKFIPNTYNNLKKVEVSETTTFFKNGEVRIWYYKSNGELEYFSSPGKHPVSGKTLKPITKYMIDKYVKN</sequence>
<evidence type="ECO:0000313" key="2">
    <source>
        <dbReference type="EMBL" id="MCB7481631.1"/>
    </source>
</evidence>
<keyword evidence="3" id="KW-1185">Reference proteome</keyword>
<gene>
    <name evidence="2" type="ORF">LGQ90_10200</name>
</gene>